<evidence type="ECO:0000313" key="1">
    <source>
        <dbReference type="EMBL" id="MCW1930791.1"/>
    </source>
</evidence>
<evidence type="ECO:0000313" key="2">
    <source>
        <dbReference type="Proteomes" id="UP001208938"/>
    </source>
</evidence>
<gene>
    <name evidence="1" type="ORF">OKW52_00525</name>
</gene>
<dbReference type="RefSeq" id="WP_264503964.1">
    <property type="nucleotide sequence ID" value="NZ_JAPDFL010000001.1"/>
</dbReference>
<organism evidence="1 2">
    <name type="scientific">Pararhodobacter zhoushanensis</name>
    <dbReference type="NCBI Taxonomy" id="2479545"/>
    <lineage>
        <taxon>Bacteria</taxon>
        <taxon>Pseudomonadati</taxon>
        <taxon>Pseudomonadota</taxon>
        <taxon>Alphaproteobacteria</taxon>
        <taxon>Rhodobacterales</taxon>
        <taxon>Paracoccaceae</taxon>
        <taxon>Pararhodobacter</taxon>
    </lineage>
</organism>
<protein>
    <submittedName>
        <fullName evidence="1">Uncharacterized protein</fullName>
    </submittedName>
</protein>
<dbReference type="EMBL" id="JAPDFL010000001">
    <property type="protein sequence ID" value="MCW1930791.1"/>
    <property type="molecule type" value="Genomic_DNA"/>
</dbReference>
<accession>A0ABT3GTE8</accession>
<reference evidence="1 2" key="1">
    <citation type="submission" date="2022-10" db="EMBL/GenBank/DDBJ databases">
        <title>Pararhodobacter sp. nov., isolated from marine algae.</title>
        <authorList>
            <person name="Choi B.J."/>
            <person name="Kim J.M."/>
            <person name="Lee J.K."/>
            <person name="Choi D.G."/>
            <person name="Jeon C.O."/>
        </authorList>
    </citation>
    <scope>NUCLEOTIDE SEQUENCE [LARGE SCALE GENOMIC DNA]</scope>
    <source>
        <strain evidence="1 2">ZQ420</strain>
    </source>
</reference>
<comment type="caution">
    <text evidence="1">The sequence shown here is derived from an EMBL/GenBank/DDBJ whole genome shotgun (WGS) entry which is preliminary data.</text>
</comment>
<dbReference type="Proteomes" id="UP001208938">
    <property type="component" value="Unassembled WGS sequence"/>
</dbReference>
<name>A0ABT3GTE8_9RHOB</name>
<sequence>MVNIIAQPAQLQQPVGRNARNVLRKRLLVEEHLFPCRDLCIPAQQAGPVQQPAHHTGGAQRVSCNRLRVNNDRRLNVPARGKRNIHRRVRFEARLLAASVPPPQGADQRRSDRGIVFLDLDSIGLDSQRAQAINKRVQHNHTAAVFVKRRAVYQDGPLGPDKGGVWSHGVIFQGGAKPGIGRE</sequence>
<keyword evidence="2" id="KW-1185">Reference proteome</keyword>
<proteinExistence type="predicted"/>